<keyword evidence="1" id="KW-0132">Cell division</keyword>
<evidence type="ECO:0000313" key="4">
    <source>
        <dbReference type="EMBL" id="CAK9160180.1"/>
    </source>
</evidence>
<dbReference type="EMBL" id="CAUOFW020003480">
    <property type="protein sequence ID" value="CAK9160180.1"/>
    <property type="molecule type" value="Genomic_DNA"/>
</dbReference>
<dbReference type="Gene3D" id="1.10.472.10">
    <property type="entry name" value="Cyclin-like"/>
    <property type="match status" value="1"/>
</dbReference>
<evidence type="ECO:0000256" key="1">
    <source>
        <dbReference type="ARBA" id="ARBA00022618"/>
    </source>
</evidence>
<evidence type="ECO:0000256" key="2">
    <source>
        <dbReference type="ARBA" id="ARBA00023306"/>
    </source>
</evidence>
<comment type="caution">
    <text evidence="4">The sequence shown here is derived from an EMBL/GenBank/DDBJ whole genome shotgun (WGS) entry which is preliminary data.</text>
</comment>
<dbReference type="SUPFAM" id="SSF47954">
    <property type="entry name" value="Cyclin-like"/>
    <property type="match status" value="1"/>
</dbReference>
<evidence type="ECO:0000259" key="3">
    <source>
        <dbReference type="Pfam" id="PF02984"/>
    </source>
</evidence>
<dbReference type="InterPro" id="IPR036915">
    <property type="entry name" value="Cyclin-like_sf"/>
</dbReference>
<keyword evidence="2" id="KW-0131">Cell cycle</keyword>
<gene>
    <name evidence="4" type="ORF">ILEXP_LOCUS28918</name>
</gene>
<reference evidence="4 5" key="1">
    <citation type="submission" date="2024-02" db="EMBL/GenBank/DDBJ databases">
        <authorList>
            <person name="Vignale AGUSTIN F."/>
            <person name="Sosa J E."/>
            <person name="Modenutti C."/>
        </authorList>
    </citation>
    <scope>NUCLEOTIDE SEQUENCE [LARGE SCALE GENOMIC DNA]</scope>
</reference>
<dbReference type="AlphaFoldDB" id="A0ABC8STE5"/>
<dbReference type="InterPro" id="IPR004367">
    <property type="entry name" value="Cyclin_C-dom"/>
</dbReference>
<name>A0ABC8STE5_9AQUA</name>
<protein>
    <recommendedName>
        <fullName evidence="3">Cyclin C-terminal domain-containing protein</fullName>
    </recommendedName>
</protein>
<dbReference type="GO" id="GO:0051301">
    <property type="term" value="P:cell division"/>
    <property type="evidence" value="ECO:0007669"/>
    <property type="project" value="UniProtKB-KW"/>
</dbReference>
<accession>A0ABC8STE5</accession>
<evidence type="ECO:0000313" key="5">
    <source>
        <dbReference type="Proteomes" id="UP001642360"/>
    </source>
</evidence>
<keyword evidence="5" id="KW-1185">Reference proteome</keyword>
<feature type="domain" description="Cyclin C-terminal" evidence="3">
    <location>
        <begin position="85"/>
        <end position="178"/>
    </location>
</feature>
<dbReference type="InterPro" id="IPR039361">
    <property type="entry name" value="Cyclin"/>
</dbReference>
<organism evidence="4 5">
    <name type="scientific">Ilex paraguariensis</name>
    <name type="common">yerba mate</name>
    <dbReference type="NCBI Taxonomy" id="185542"/>
    <lineage>
        <taxon>Eukaryota</taxon>
        <taxon>Viridiplantae</taxon>
        <taxon>Streptophyta</taxon>
        <taxon>Embryophyta</taxon>
        <taxon>Tracheophyta</taxon>
        <taxon>Spermatophyta</taxon>
        <taxon>Magnoliopsida</taxon>
        <taxon>eudicotyledons</taxon>
        <taxon>Gunneridae</taxon>
        <taxon>Pentapetalae</taxon>
        <taxon>asterids</taxon>
        <taxon>campanulids</taxon>
        <taxon>Aquifoliales</taxon>
        <taxon>Aquifoliaceae</taxon>
        <taxon>Ilex</taxon>
    </lineage>
</organism>
<dbReference type="PANTHER" id="PTHR10177">
    <property type="entry name" value="CYCLINS"/>
    <property type="match status" value="1"/>
</dbReference>
<proteinExistence type="predicted"/>
<dbReference type="Proteomes" id="UP001642360">
    <property type="component" value="Unassembled WGS sequence"/>
</dbReference>
<sequence length="227" mass="26200">MAFLLQIASVKKPQLEHVQQLFQQESEYMAAEGYSQNLTASLQRKRATFFIKQERHNLNIQELREIQRMEFLIISTLNWRLQSITALCFLDYFISLMNMNDQLHEREIKSQAQKIVFRVHKNIEFTQFRPSIIAASAVLATSKTVARYFDFHEAILSSQFVDRDDFTNCMRDLTAMFISDSAIANVGIHGPPAPLLPPPADDHKDLSLILLNQLMMMTIKFTLDLSS</sequence>
<dbReference type="Pfam" id="PF02984">
    <property type="entry name" value="Cyclin_C"/>
    <property type="match status" value="1"/>
</dbReference>
<dbReference type="CDD" id="cd20544">
    <property type="entry name" value="CYCLIN_AtCycD-like_rpt2"/>
    <property type="match status" value="1"/>
</dbReference>